<dbReference type="SMART" id="SM00387">
    <property type="entry name" value="HATPase_c"/>
    <property type="match status" value="1"/>
</dbReference>
<dbReference type="Gene3D" id="3.40.190.10">
    <property type="entry name" value="Periplasmic binding protein-like II"/>
    <property type="match status" value="10"/>
</dbReference>
<dbReference type="EC" id="2.7.13.3" evidence="3"/>
<dbReference type="InterPro" id="IPR003661">
    <property type="entry name" value="HisK_dim/P_dom"/>
</dbReference>
<dbReference type="PROSITE" id="PS50894">
    <property type="entry name" value="HPT"/>
    <property type="match status" value="1"/>
</dbReference>
<dbReference type="InterPro" id="IPR004358">
    <property type="entry name" value="Sig_transdc_His_kin-like_C"/>
</dbReference>
<evidence type="ECO:0000256" key="5">
    <source>
        <dbReference type="ARBA" id="ARBA00022553"/>
    </source>
</evidence>
<dbReference type="SUPFAM" id="SSF53850">
    <property type="entry name" value="Periplasmic binding protein-like II"/>
    <property type="match status" value="5"/>
</dbReference>
<keyword evidence="9" id="KW-1133">Transmembrane helix</keyword>
<dbReference type="PANTHER" id="PTHR45339">
    <property type="entry name" value="HYBRID SIGNAL TRANSDUCTION HISTIDINE KINASE J"/>
    <property type="match status" value="1"/>
</dbReference>
<feature type="compositionally biased region" description="Low complexity" evidence="14">
    <location>
        <begin position="2072"/>
        <end position="2082"/>
    </location>
</feature>
<comment type="subcellular location">
    <subcellularLocation>
        <location evidence="2">Cell membrane</location>
        <topology evidence="2">Multi-pass membrane protein</topology>
    </subcellularLocation>
</comment>
<dbReference type="InterPro" id="IPR001638">
    <property type="entry name" value="Solute-binding_3/MltF_N"/>
</dbReference>
<dbReference type="PROSITE" id="PS50109">
    <property type="entry name" value="HIS_KIN"/>
    <property type="match status" value="1"/>
</dbReference>
<dbReference type="Pfam" id="PF09084">
    <property type="entry name" value="NMT1"/>
    <property type="match status" value="1"/>
</dbReference>
<reference evidence="18 19" key="1">
    <citation type="journal article" date="2020" name="Microorganisms">
        <title>Osmotic Adaptation and Compatible Solute Biosynthesis of Phototrophic Bacteria as Revealed from Genome Analyses.</title>
        <authorList>
            <person name="Imhoff J.F."/>
            <person name="Rahn T."/>
            <person name="Kunzel S."/>
            <person name="Keller A."/>
            <person name="Neulinger S.C."/>
        </authorList>
    </citation>
    <scope>NUCLEOTIDE SEQUENCE [LARGE SCALE GENOMIC DNA]</scope>
    <source>
        <strain evidence="18 19">DSM 6210</strain>
    </source>
</reference>
<evidence type="ECO:0000256" key="14">
    <source>
        <dbReference type="SAM" id="MobiDB-lite"/>
    </source>
</evidence>
<dbReference type="Pfam" id="PF02518">
    <property type="entry name" value="HATPase_c"/>
    <property type="match status" value="1"/>
</dbReference>
<keyword evidence="8" id="KW-0067">ATP-binding</keyword>
<evidence type="ECO:0000256" key="8">
    <source>
        <dbReference type="ARBA" id="ARBA00022840"/>
    </source>
</evidence>
<evidence type="ECO:0000256" key="7">
    <source>
        <dbReference type="ARBA" id="ARBA00022741"/>
    </source>
</evidence>
<feature type="modified residue" description="4-aspartylphosphate" evidence="13">
    <location>
        <position position="1851"/>
    </location>
</feature>
<keyword evidence="19" id="KW-1185">Reference proteome</keyword>
<dbReference type="InterPro" id="IPR036097">
    <property type="entry name" value="HisK_dim/P_sf"/>
</dbReference>
<keyword evidence="5 13" id="KW-0597">Phosphoprotein</keyword>
<dbReference type="Gene3D" id="3.40.50.2300">
    <property type="match status" value="1"/>
</dbReference>
<name>A0ABS1CD57_9GAMM</name>
<dbReference type="PRINTS" id="PR00344">
    <property type="entry name" value="BCTRLSENSOR"/>
</dbReference>
<keyword evidence="11" id="KW-0472">Membrane</keyword>
<feature type="domain" description="Histidine kinase" evidence="15">
    <location>
        <begin position="1427"/>
        <end position="1652"/>
    </location>
</feature>
<dbReference type="SMART" id="SM00062">
    <property type="entry name" value="PBPb"/>
    <property type="match status" value="4"/>
</dbReference>
<feature type="domain" description="Response regulatory" evidence="16">
    <location>
        <begin position="1802"/>
        <end position="1918"/>
    </location>
</feature>
<keyword evidence="10" id="KW-0902">Two-component regulatory system</keyword>
<dbReference type="InterPro" id="IPR015168">
    <property type="entry name" value="SsuA/THI5"/>
</dbReference>
<dbReference type="EMBL" id="NRRV01000005">
    <property type="protein sequence ID" value="MBK1629841.1"/>
    <property type="molecule type" value="Genomic_DNA"/>
</dbReference>
<dbReference type="CDD" id="cd16922">
    <property type="entry name" value="HATPase_EvgS-ArcB-TorS-like"/>
    <property type="match status" value="1"/>
</dbReference>
<evidence type="ECO:0000256" key="12">
    <source>
        <dbReference type="PROSITE-ProRule" id="PRU00110"/>
    </source>
</evidence>
<protein>
    <recommendedName>
        <fullName evidence="3">histidine kinase</fullName>
        <ecNumber evidence="3">2.7.13.3</ecNumber>
    </recommendedName>
</protein>
<feature type="region of interest" description="Disordered" evidence="14">
    <location>
        <begin position="2072"/>
        <end position="2098"/>
    </location>
</feature>
<dbReference type="SUPFAM" id="SSF47384">
    <property type="entry name" value="Homodimeric domain of signal transducing histidine kinase"/>
    <property type="match status" value="1"/>
</dbReference>
<dbReference type="CDD" id="cd01007">
    <property type="entry name" value="PBP2_BvgS_HisK_like"/>
    <property type="match status" value="2"/>
</dbReference>
<evidence type="ECO:0000259" key="16">
    <source>
        <dbReference type="PROSITE" id="PS50110"/>
    </source>
</evidence>
<dbReference type="Gene3D" id="3.30.565.10">
    <property type="entry name" value="Histidine kinase-like ATPase, C-terminal domain"/>
    <property type="match status" value="1"/>
</dbReference>
<dbReference type="Gene3D" id="1.20.120.160">
    <property type="entry name" value="HPT domain"/>
    <property type="match status" value="1"/>
</dbReference>
<dbReference type="CDD" id="cd00082">
    <property type="entry name" value="HisKA"/>
    <property type="match status" value="1"/>
</dbReference>
<dbReference type="Pfam" id="PF00072">
    <property type="entry name" value="Response_reg"/>
    <property type="match status" value="1"/>
</dbReference>
<dbReference type="SUPFAM" id="SSF52172">
    <property type="entry name" value="CheY-like"/>
    <property type="match status" value="1"/>
</dbReference>
<dbReference type="Pfam" id="PF00512">
    <property type="entry name" value="HisKA"/>
    <property type="match status" value="1"/>
</dbReference>
<dbReference type="InterPro" id="IPR011006">
    <property type="entry name" value="CheY-like_superfamily"/>
</dbReference>
<evidence type="ECO:0000256" key="6">
    <source>
        <dbReference type="ARBA" id="ARBA00022692"/>
    </source>
</evidence>
<dbReference type="InterPro" id="IPR008207">
    <property type="entry name" value="Sig_transdc_His_kin_Hpt_dom"/>
</dbReference>
<dbReference type="InterPro" id="IPR036641">
    <property type="entry name" value="HPT_dom_sf"/>
</dbReference>
<dbReference type="InterPro" id="IPR001789">
    <property type="entry name" value="Sig_transdc_resp-reg_receiver"/>
</dbReference>
<dbReference type="PROSITE" id="PS50110">
    <property type="entry name" value="RESPONSE_REGULATORY"/>
    <property type="match status" value="1"/>
</dbReference>
<comment type="caution">
    <text evidence="18">The sequence shown here is derived from an EMBL/GenBank/DDBJ whole genome shotgun (WGS) entry which is preliminary data.</text>
</comment>
<dbReference type="Pfam" id="PF00497">
    <property type="entry name" value="SBP_bac_3"/>
    <property type="match status" value="4"/>
</dbReference>
<feature type="modified residue" description="Phosphohistidine" evidence="12">
    <location>
        <position position="2013"/>
    </location>
</feature>
<evidence type="ECO:0000256" key="3">
    <source>
        <dbReference type="ARBA" id="ARBA00012438"/>
    </source>
</evidence>
<evidence type="ECO:0000259" key="15">
    <source>
        <dbReference type="PROSITE" id="PS50109"/>
    </source>
</evidence>
<dbReference type="InterPro" id="IPR005467">
    <property type="entry name" value="His_kinase_dom"/>
</dbReference>
<dbReference type="SMART" id="SM00388">
    <property type="entry name" value="HisKA"/>
    <property type="match status" value="1"/>
</dbReference>
<keyword evidence="7" id="KW-0547">Nucleotide-binding</keyword>
<dbReference type="InterPro" id="IPR003594">
    <property type="entry name" value="HATPase_dom"/>
</dbReference>
<gene>
    <name evidence="18" type="ORF">CKO31_03605</name>
</gene>
<dbReference type="SUPFAM" id="SSF55874">
    <property type="entry name" value="ATPase domain of HSP90 chaperone/DNA topoisomerase II/histidine kinase"/>
    <property type="match status" value="1"/>
</dbReference>
<evidence type="ECO:0000256" key="2">
    <source>
        <dbReference type="ARBA" id="ARBA00004651"/>
    </source>
</evidence>
<dbReference type="PANTHER" id="PTHR45339:SF1">
    <property type="entry name" value="HYBRID SIGNAL TRANSDUCTION HISTIDINE KINASE J"/>
    <property type="match status" value="1"/>
</dbReference>
<evidence type="ECO:0000256" key="1">
    <source>
        <dbReference type="ARBA" id="ARBA00000085"/>
    </source>
</evidence>
<keyword evidence="4" id="KW-1003">Cell membrane</keyword>
<evidence type="ECO:0000256" key="4">
    <source>
        <dbReference type="ARBA" id="ARBA00022475"/>
    </source>
</evidence>
<evidence type="ECO:0000256" key="13">
    <source>
        <dbReference type="PROSITE-ProRule" id="PRU00169"/>
    </source>
</evidence>
<proteinExistence type="predicted"/>
<organism evidence="18 19">
    <name type="scientific">Thiohalocapsa halophila</name>
    <dbReference type="NCBI Taxonomy" id="69359"/>
    <lineage>
        <taxon>Bacteria</taxon>
        <taxon>Pseudomonadati</taxon>
        <taxon>Pseudomonadota</taxon>
        <taxon>Gammaproteobacteria</taxon>
        <taxon>Chromatiales</taxon>
        <taxon>Chromatiaceae</taxon>
        <taxon>Thiohalocapsa</taxon>
    </lineage>
</organism>
<evidence type="ECO:0000256" key="11">
    <source>
        <dbReference type="ARBA" id="ARBA00023136"/>
    </source>
</evidence>
<sequence>MLSVILVQVAGGNHSGWWNPRATRAAVGAIAPWKGAQYRDRVHHGHPSCPAGPHHQPAIAPMAPHARAILLLTLALALLATAGAVPMSDTAVAGAAGPRATVRVQLQWRHQWQFAGFYAALAQGYYRDAGLEVTLLEGGPDIDPLEVVRQGQADFATAPADRLLAAQASGTPLKLLASWLRRSPLVLVAAPQIVLPRQLAGKRLMLSPRQLASPNMQRLFARAGITPDALDLAPYAGGIETFVRGDVDAMSAYRSNEVYELYRRGVPFNIIDPADYGVPVPDLNLFAAAETVRADPETAAALAAATNRGWAYALDHPDELVALIRARWNTQDKSADYLRFEAHQTHSAMLPEVRPVGRPEPAALAAVLELLRETGQAAAGAVDLNDFLFRAPAPKLELTPAERAFLERSPRLRVRFAPLPPFADWSERGPSGYSVELLELISQRAGFTLSWRAADPARVQSHLRNATADLTINVGATPGRRDYLIFSERAFTVQQVIVARRDRSDIRGPSSLRGKTLADNPGWAGSELLLRCCDDVERLRVASATEALHAVATGRADATVLPRQVALHLFESERLADLAVVGELPPAADGQPWQGHPFAVRRDLPQAAAILDKAYAALTPAELQALWTRWFGDAQALADLRPGATLQLDEDEQAWLAQGSTLRLAFSEIPPFAMTWDGEVSGFTVGLMREAAALLDLELDFTAMPTAKAVAAVEQGDADLALNLVHNPERRRTLRFGNLSGEVEVRIFQRAGGAAVSLADLAGRRVAVWPGSTAETLAARVEPPAVPVRVDDHADALRAVASGDADATLMDERYGRWLLARYGITGVEEGPSSRAGGLPTQRASFFAVRRDRELLASVLDKAVAAVPQTRMEQLYAQFLGGEDARRMAAPVVRLTPAERAFLDAHPDIRFGVGADWAPFAYYDAEGRIAGIDADTLTAVNELLGTDFRLVLGDWSSLVQQAMDYEIAGLSMSRPHPERAERLAFSAPYARFTNGVFVRAGNPLGIEGPDDLAGRRIGYGEGSLISKKYIAGIPGATAISHGSVPAVLNALLAGEIDAVVGSTEVLRFLVADAAAAPVAIAYRIAESQALVFSVRKDWPLLVSAIDKALAALPATRRAAIREQHLGPRPPPPSGHVVLSFVEREYLAGKGGKLRYCFSPVWFPYDYLEDGAHKGLFRDYLSLFAQKLGVDIVPVPTATWAEALEQVQERRCDLLSGAVRTDTRGAYLDFTEPYFDVSHVLVAPRDRPFVHEIAALAGEPIAVPEASAIEATLRAEHPELRLVPSQSADNLQQAFGTGRISAAVKTLEHAAEFVDASAGELRIIGQLDNRYPIAVATRSDEPLLHLIMDKAVAAVTPAERDAIELKQTQFTIEQRMDLTLLWQVLAVVALVGLLLLHRQRELKRLNRDLTAARDAARVAAAAKSQFLANMSHEIRTPMNAIMGMARLCLDTDLDAGQRGWLERLHSASKSLLGLINDVLDLSRIDAGGSMLKPAPFALDDVLDNVQAMADVEARQGGLLLWLDVDPDIPARLRGDALRLEQVLLNLTSNAVKFTRRGEVCVQVRQLGSDDTAADAMARLCFAVSDTGIGIEAADLEQLFEPFHQADASPTRRYQGSGLGLSISRELVRLMGGDIEVTSTPGRGSRFAFTLELPLAAGGAPQWHLGRAVHAPVLLWDGHARRSAALVRQLQAFGLAVTVVDSPAAALARLSSSRDGDWSLVLALPGADAAPADCSAIAQAAAAQGIVLLLYARDCDPLMPSLPASRARLHAHLEHALAGDASEAETDFQPTGDSCVQPVALCGRRVLLADDNETNRVYVRALLEREGCRVVTAVNGRAAVRRTLTEPLDAILMDIQMPELDGDAAIREIRAELGQAAPPVIALTAHAHWEDQDPARPIGRIEHLVKPVAPEALRSVLARVLASGPGGGDGAVARDSPQTLGSAGVLGAGGTADAVTAPAGQGPVIDFDAGLAGAGGDAALYQRMLAAFHAEHQRDSNLLAQALAGGDAVAARRVAHALKGVAGPIGAPVLQQHAVTALAALDDGGDWRPALHAMLLALEQVLATLMPLVSVPPAAAVGSPSAPEESPGETDILVGQQSPAG</sequence>
<comment type="catalytic activity">
    <reaction evidence="1">
        <text>ATP + protein L-histidine = ADP + protein N-phospho-L-histidine.</text>
        <dbReference type="EC" id="2.7.13.3"/>
    </reaction>
</comment>
<evidence type="ECO:0000259" key="17">
    <source>
        <dbReference type="PROSITE" id="PS50894"/>
    </source>
</evidence>
<accession>A0ABS1CD57</accession>
<dbReference type="Gene3D" id="1.10.287.130">
    <property type="match status" value="1"/>
</dbReference>
<dbReference type="Pfam" id="PF01627">
    <property type="entry name" value="Hpt"/>
    <property type="match status" value="1"/>
</dbReference>
<dbReference type="SUPFAM" id="SSF47226">
    <property type="entry name" value="Histidine-containing phosphotransfer domain, HPT domain"/>
    <property type="match status" value="1"/>
</dbReference>
<evidence type="ECO:0000313" key="19">
    <source>
        <dbReference type="Proteomes" id="UP000748752"/>
    </source>
</evidence>
<feature type="domain" description="HPt" evidence="17">
    <location>
        <begin position="1974"/>
        <end position="2069"/>
    </location>
</feature>
<dbReference type="SMART" id="SM00448">
    <property type="entry name" value="REC"/>
    <property type="match status" value="1"/>
</dbReference>
<dbReference type="CDD" id="cd17546">
    <property type="entry name" value="REC_hyHK_CKI1_RcsC-like"/>
    <property type="match status" value="1"/>
</dbReference>
<keyword evidence="6" id="KW-0812">Transmembrane</keyword>
<evidence type="ECO:0000313" key="18">
    <source>
        <dbReference type="EMBL" id="MBK1629841.1"/>
    </source>
</evidence>
<evidence type="ECO:0000256" key="9">
    <source>
        <dbReference type="ARBA" id="ARBA00022989"/>
    </source>
</evidence>
<dbReference type="InterPro" id="IPR036890">
    <property type="entry name" value="HATPase_C_sf"/>
</dbReference>
<evidence type="ECO:0000256" key="10">
    <source>
        <dbReference type="ARBA" id="ARBA00023012"/>
    </source>
</evidence>
<dbReference type="Proteomes" id="UP000748752">
    <property type="component" value="Unassembled WGS sequence"/>
</dbReference>